<dbReference type="EMBL" id="CP009245">
    <property type="protein sequence ID" value="APT84661.1"/>
    <property type="molecule type" value="Genomic_DNA"/>
</dbReference>
<protein>
    <submittedName>
        <fullName evidence="2">Uncharacterized protein</fullName>
    </submittedName>
</protein>
<organism evidence="2 3">
    <name type="scientific">Corynebacterium aquilae DSM 44791</name>
    <dbReference type="NCBI Taxonomy" id="1431546"/>
    <lineage>
        <taxon>Bacteria</taxon>
        <taxon>Bacillati</taxon>
        <taxon>Actinomycetota</taxon>
        <taxon>Actinomycetes</taxon>
        <taxon>Mycobacteriales</taxon>
        <taxon>Corynebacteriaceae</taxon>
        <taxon>Corynebacterium</taxon>
    </lineage>
</organism>
<dbReference type="AlphaFoldDB" id="A0A1L7CFL7"/>
<dbReference type="KEGG" id="caqu:CAQU_05800"/>
<proteinExistence type="predicted"/>
<accession>A0A1L7CFL7</accession>
<reference evidence="2 3" key="1">
    <citation type="submission" date="2014-08" db="EMBL/GenBank/DDBJ databases">
        <title>Complete genome sequence of Corynebacterium aquilae S-613T(T) (=DSM 44791(T)), isolated from the choana of a healthy golden eagle.</title>
        <authorList>
            <person name="Ruckert C."/>
            <person name="Albersmeier A."/>
            <person name="Winkler A."/>
            <person name="Kalinowski J."/>
        </authorList>
    </citation>
    <scope>NUCLEOTIDE SEQUENCE [LARGE SCALE GENOMIC DNA]</scope>
    <source>
        <strain evidence="2 3">S-613</strain>
    </source>
</reference>
<feature type="region of interest" description="Disordered" evidence="1">
    <location>
        <begin position="66"/>
        <end position="91"/>
    </location>
</feature>
<keyword evidence="3" id="KW-1185">Reference proteome</keyword>
<dbReference type="Proteomes" id="UP000185478">
    <property type="component" value="Chromosome"/>
</dbReference>
<name>A0A1L7CFL7_9CORY</name>
<evidence type="ECO:0000256" key="1">
    <source>
        <dbReference type="SAM" id="MobiDB-lite"/>
    </source>
</evidence>
<sequence length="91" mass="9420">MPSNAAGSSTCGSNCSGSEEDKPEEEKEPGLISPNARKRAISAFTAALYVEHGSASAGTAVDTAITGTKAVDTTNDVTRRENTDDEPEVVF</sequence>
<evidence type="ECO:0000313" key="2">
    <source>
        <dbReference type="EMBL" id="APT84661.1"/>
    </source>
</evidence>
<evidence type="ECO:0000313" key="3">
    <source>
        <dbReference type="Proteomes" id="UP000185478"/>
    </source>
</evidence>
<gene>
    <name evidence="2" type="ORF">CAQU_05800</name>
</gene>
<feature type="region of interest" description="Disordered" evidence="1">
    <location>
        <begin position="1"/>
        <end position="35"/>
    </location>
</feature>
<feature type="compositionally biased region" description="Low complexity" evidence="1">
    <location>
        <begin position="7"/>
        <end position="17"/>
    </location>
</feature>